<keyword evidence="3" id="KW-1185">Reference proteome</keyword>
<feature type="region of interest" description="Disordered" evidence="1">
    <location>
        <begin position="1"/>
        <end position="30"/>
    </location>
</feature>
<protein>
    <submittedName>
        <fullName evidence="2">Uncharacterized protein</fullName>
    </submittedName>
</protein>
<name>M7BNQ3_CHEMY</name>
<sequence>MPAEPFIRHGAGCLQWGTRSSPEHQSPSLRSLRLTGAAAHFPTAGESLIKLLSSGKGVGRGHTLLPSDTPGGSPPGAKREARGQLPTKLYAYSPPAAPHPAPHSSPHTTPSLSPPTPSPLVSPPHIKPQVLIQRGTTKSPDPILTSSWGLSVPGAPYSASPCDLEGYICGPIPSKKGTYSDANSISMRPAE</sequence>
<proteinExistence type="predicted"/>
<evidence type="ECO:0000313" key="3">
    <source>
        <dbReference type="Proteomes" id="UP000031443"/>
    </source>
</evidence>
<dbReference type="EMBL" id="KB554014">
    <property type="protein sequence ID" value="EMP29802.1"/>
    <property type="molecule type" value="Genomic_DNA"/>
</dbReference>
<organism evidence="2 3">
    <name type="scientific">Chelonia mydas</name>
    <name type="common">Green sea-turtle</name>
    <name type="synonym">Chelonia agassizi</name>
    <dbReference type="NCBI Taxonomy" id="8469"/>
    <lineage>
        <taxon>Eukaryota</taxon>
        <taxon>Metazoa</taxon>
        <taxon>Chordata</taxon>
        <taxon>Craniata</taxon>
        <taxon>Vertebrata</taxon>
        <taxon>Euteleostomi</taxon>
        <taxon>Archelosauria</taxon>
        <taxon>Testudinata</taxon>
        <taxon>Testudines</taxon>
        <taxon>Cryptodira</taxon>
        <taxon>Durocryptodira</taxon>
        <taxon>Americhelydia</taxon>
        <taxon>Chelonioidea</taxon>
        <taxon>Cheloniidae</taxon>
        <taxon>Chelonia</taxon>
    </lineage>
</organism>
<dbReference type="AlphaFoldDB" id="M7BNQ3"/>
<feature type="compositionally biased region" description="Pro residues" evidence="1">
    <location>
        <begin position="112"/>
        <end position="126"/>
    </location>
</feature>
<feature type="compositionally biased region" description="Polar residues" evidence="1">
    <location>
        <begin position="134"/>
        <end position="149"/>
    </location>
</feature>
<gene>
    <name evidence="2" type="ORF">UY3_13085</name>
</gene>
<feature type="region of interest" description="Disordered" evidence="1">
    <location>
        <begin position="56"/>
        <end position="150"/>
    </location>
</feature>
<feature type="compositionally biased region" description="Polar residues" evidence="1">
    <location>
        <begin position="17"/>
        <end position="29"/>
    </location>
</feature>
<feature type="compositionally biased region" description="Polar residues" evidence="1">
    <location>
        <begin position="180"/>
        <end position="191"/>
    </location>
</feature>
<dbReference type="Proteomes" id="UP000031443">
    <property type="component" value="Unassembled WGS sequence"/>
</dbReference>
<reference evidence="3" key="1">
    <citation type="journal article" date="2013" name="Nat. Genet.">
        <title>The draft genomes of soft-shell turtle and green sea turtle yield insights into the development and evolution of the turtle-specific body plan.</title>
        <authorList>
            <person name="Wang Z."/>
            <person name="Pascual-Anaya J."/>
            <person name="Zadissa A."/>
            <person name="Li W."/>
            <person name="Niimura Y."/>
            <person name="Huang Z."/>
            <person name="Li C."/>
            <person name="White S."/>
            <person name="Xiong Z."/>
            <person name="Fang D."/>
            <person name="Wang B."/>
            <person name="Ming Y."/>
            <person name="Chen Y."/>
            <person name="Zheng Y."/>
            <person name="Kuraku S."/>
            <person name="Pignatelli M."/>
            <person name="Herrero J."/>
            <person name="Beal K."/>
            <person name="Nozawa M."/>
            <person name="Li Q."/>
            <person name="Wang J."/>
            <person name="Zhang H."/>
            <person name="Yu L."/>
            <person name="Shigenobu S."/>
            <person name="Wang J."/>
            <person name="Liu J."/>
            <person name="Flicek P."/>
            <person name="Searle S."/>
            <person name="Wang J."/>
            <person name="Kuratani S."/>
            <person name="Yin Y."/>
            <person name="Aken B."/>
            <person name="Zhang G."/>
            <person name="Irie N."/>
        </authorList>
    </citation>
    <scope>NUCLEOTIDE SEQUENCE [LARGE SCALE GENOMIC DNA]</scope>
</reference>
<accession>M7BNQ3</accession>
<feature type="region of interest" description="Disordered" evidence="1">
    <location>
        <begin position="172"/>
        <end position="191"/>
    </location>
</feature>
<evidence type="ECO:0000313" key="2">
    <source>
        <dbReference type="EMBL" id="EMP29802.1"/>
    </source>
</evidence>
<evidence type="ECO:0000256" key="1">
    <source>
        <dbReference type="SAM" id="MobiDB-lite"/>
    </source>
</evidence>